<feature type="domain" description="C2 NT-type" evidence="2">
    <location>
        <begin position="1"/>
        <end position="175"/>
    </location>
</feature>
<dbReference type="VEuPathDB" id="FungiDB:NECHADRAFT_35440"/>
<name>C7YMR0_FUSV7</name>
<dbReference type="RefSeq" id="XP_003053202.1">
    <property type="nucleotide sequence ID" value="XM_003053156.1"/>
</dbReference>
<reference evidence="3 4" key="1">
    <citation type="journal article" date="2009" name="PLoS Genet.">
        <title>The genome of Nectria haematococca: contribution of supernumerary chromosomes to gene expansion.</title>
        <authorList>
            <person name="Coleman J.J."/>
            <person name="Rounsley S.D."/>
            <person name="Rodriguez-Carres M."/>
            <person name="Kuo A."/>
            <person name="Wasmann C.C."/>
            <person name="Grimwood J."/>
            <person name="Schmutz J."/>
            <person name="Taga M."/>
            <person name="White G.J."/>
            <person name="Zhou S."/>
            <person name="Schwartz D.C."/>
            <person name="Freitag M."/>
            <person name="Ma L.J."/>
            <person name="Danchin E.G."/>
            <person name="Henrissat B."/>
            <person name="Coutinho P.M."/>
            <person name="Nelson D.R."/>
            <person name="Straney D."/>
            <person name="Napoli C.A."/>
            <person name="Barker B.M."/>
            <person name="Gribskov M."/>
            <person name="Rep M."/>
            <person name="Kroken S."/>
            <person name="Molnar I."/>
            <person name="Rensing C."/>
            <person name="Kennell J.C."/>
            <person name="Zamora J."/>
            <person name="Farman M.L."/>
            <person name="Selker E.U."/>
            <person name="Salamov A."/>
            <person name="Shapiro H."/>
            <person name="Pangilinan J."/>
            <person name="Lindquist E."/>
            <person name="Lamers C."/>
            <person name="Grigoriev I.V."/>
            <person name="Geiser D.M."/>
            <person name="Covert S.F."/>
            <person name="Temporini E."/>
            <person name="Vanetten H.D."/>
        </authorList>
    </citation>
    <scope>NUCLEOTIDE SEQUENCE [LARGE SCALE GENOMIC DNA]</scope>
    <source>
        <strain evidence="4">ATCC MYA-4622 / CBS 123669 / FGSC 9596 / NRRL 45880 / 77-13-4</strain>
    </source>
</reference>
<feature type="compositionally biased region" description="Low complexity" evidence="1">
    <location>
        <begin position="304"/>
        <end position="315"/>
    </location>
</feature>
<dbReference type="OrthoDB" id="3365224at2759"/>
<feature type="compositionally biased region" description="Acidic residues" evidence="1">
    <location>
        <begin position="269"/>
        <end position="278"/>
    </location>
</feature>
<dbReference type="HOGENOM" id="CLU_023134_1_0_1"/>
<dbReference type="PANTHER" id="PTHR21456:SF1">
    <property type="entry name" value="C2 NT-TYPE DOMAIN-CONTAINING PROTEIN"/>
    <property type="match status" value="1"/>
</dbReference>
<feature type="compositionally biased region" description="Basic and acidic residues" evidence="1">
    <location>
        <begin position="279"/>
        <end position="292"/>
    </location>
</feature>
<feature type="compositionally biased region" description="Basic residues" evidence="1">
    <location>
        <begin position="293"/>
        <end position="303"/>
    </location>
</feature>
<evidence type="ECO:0000313" key="4">
    <source>
        <dbReference type="Proteomes" id="UP000005206"/>
    </source>
</evidence>
<dbReference type="GeneID" id="9671240"/>
<dbReference type="eggNOG" id="ENOG502R9IN">
    <property type="taxonomic scope" value="Eukaryota"/>
</dbReference>
<protein>
    <recommendedName>
        <fullName evidence="2">C2 NT-type domain-containing protein</fullName>
    </recommendedName>
</protein>
<organism evidence="3 4">
    <name type="scientific">Fusarium vanettenii (strain ATCC MYA-4622 / CBS 123669 / FGSC 9596 / NRRL 45880 / 77-13-4)</name>
    <name type="common">Fusarium solani subsp. pisi</name>
    <dbReference type="NCBI Taxonomy" id="660122"/>
    <lineage>
        <taxon>Eukaryota</taxon>
        <taxon>Fungi</taxon>
        <taxon>Dikarya</taxon>
        <taxon>Ascomycota</taxon>
        <taxon>Pezizomycotina</taxon>
        <taxon>Sordariomycetes</taxon>
        <taxon>Hypocreomycetidae</taxon>
        <taxon>Hypocreales</taxon>
        <taxon>Nectriaceae</taxon>
        <taxon>Fusarium</taxon>
        <taxon>Fusarium solani species complex</taxon>
        <taxon>Fusarium vanettenii</taxon>
    </lineage>
</organism>
<feature type="region of interest" description="Disordered" evidence="1">
    <location>
        <begin position="254"/>
        <end position="351"/>
    </location>
</feature>
<dbReference type="PROSITE" id="PS51840">
    <property type="entry name" value="C2_NT"/>
    <property type="match status" value="1"/>
</dbReference>
<evidence type="ECO:0000256" key="1">
    <source>
        <dbReference type="SAM" id="MobiDB-lite"/>
    </source>
</evidence>
<evidence type="ECO:0000259" key="2">
    <source>
        <dbReference type="PROSITE" id="PS51840"/>
    </source>
</evidence>
<dbReference type="PANTHER" id="PTHR21456">
    <property type="entry name" value="FAMILY WITH SEQUENCE SIMILARITY 102"/>
    <property type="match status" value="1"/>
</dbReference>
<proteinExistence type="predicted"/>
<accession>C7YMR0</accession>
<sequence length="409" mass="45053">MDFLKPQVGKARKIYDLNNVPLVSGQSFIKWNLAHSMNAEHRGRTAKCPIANHRVDYSFVTLVPSIRISIDRNNNLAECPIEFEVVQEFGISEKMTLGVVRLNLSEYVEESESFGKDVASPGRMRSGSIGVSPTRSATGRPRRDSDVVEDGIVRRYLMQDSKVNSTLKIGILMVQVDGERSYVAPPLKTAPVFGGIGGIMGESVEDDAGPVPSISKSRDTAELQDLYRSVLAASWCRQPSELSAEEVIEDIFSGGNGWKTKPQNASPDTDGDDDFDDDLDHRDTLRPRDARRATHLNVHHHHGTSPTTASSPTHAQPNHGPVGSSHRRSSSNSSDRSFSTVTVTPANRRKGVRIHELDHSRSLASMASTMSLSSDVLREVGFKGTREVREDDVRNDLVAWRMPGDPQVM</sequence>
<dbReference type="KEGG" id="nhe:NECHADRAFT_35440"/>
<feature type="region of interest" description="Disordered" evidence="1">
    <location>
        <begin position="116"/>
        <end position="145"/>
    </location>
</feature>
<evidence type="ECO:0000313" key="3">
    <source>
        <dbReference type="EMBL" id="EEU47489.1"/>
    </source>
</evidence>
<dbReference type="InterPro" id="IPR039931">
    <property type="entry name" value="EEIG1/2-like"/>
</dbReference>
<gene>
    <name evidence="3" type="ORF">NECHADRAFT_35440</name>
</gene>
<dbReference type="Proteomes" id="UP000005206">
    <property type="component" value="Chromosome 3"/>
</dbReference>
<dbReference type="AlphaFoldDB" id="C7YMR0"/>
<dbReference type="EMBL" id="GG698897">
    <property type="protein sequence ID" value="EEU47489.1"/>
    <property type="molecule type" value="Genomic_DNA"/>
</dbReference>
<keyword evidence="4" id="KW-1185">Reference proteome</keyword>
<dbReference type="FunCoup" id="C7YMR0">
    <property type="interactions" value="10"/>
</dbReference>
<feature type="compositionally biased region" description="Low complexity" evidence="1">
    <location>
        <begin position="330"/>
        <end position="339"/>
    </location>
</feature>
<dbReference type="OMA" id="WHLSHSM"/>
<dbReference type="InterPro" id="IPR019448">
    <property type="entry name" value="NT-C2"/>
</dbReference>
<dbReference type="InParanoid" id="C7YMR0"/>
<dbReference type="Pfam" id="PF10358">
    <property type="entry name" value="NT-C2"/>
    <property type="match status" value="1"/>
</dbReference>